<dbReference type="InterPro" id="IPR011083">
    <property type="entry name" value="Phage_tail_collar_dom"/>
</dbReference>
<dbReference type="SUPFAM" id="SSF88874">
    <property type="entry name" value="Receptor-binding domain of short tail fibre protein gp12"/>
    <property type="match status" value="1"/>
</dbReference>
<dbReference type="Pfam" id="PF07484">
    <property type="entry name" value="Collar"/>
    <property type="match status" value="1"/>
</dbReference>
<keyword evidence="4" id="KW-1185">Reference proteome</keyword>
<reference evidence="3 4" key="1">
    <citation type="submission" date="2022-04" db="EMBL/GenBank/DDBJ databases">
        <authorList>
            <person name="Ye Y.-Q."/>
            <person name="Du Z.-J."/>
        </authorList>
    </citation>
    <scope>NUCLEOTIDE SEQUENCE [LARGE SCALE GENOMIC DNA]</scope>
    <source>
        <strain evidence="3 4">A6E488</strain>
    </source>
</reference>
<evidence type="ECO:0000313" key="4">
    <source>
        <dbReference type="Proteomes" id="UP001320898"/>
    </source>
</evidence>
<evidence type="ECO:0000259" key="2">
    <source>
        <dbReference type="Pfam" id="PF07484"/>
    </source>
</evidence>
<feature type="signal peptide" evidence="1">
    <location>
        <begin position="1"/>
        <end position="20"/>
    </location>
</feature>
<gene>
    <name evidence="3" type="ORF">MUB46_05675</name>
</gene>
<dbReference type="AlphaFoldDB" id="A0AAW5QW10"/>
<dbReference type="EMBL" id="JALIDZ010000002">
    <property type="protein sequence ID" value="MCT8971347.1"/>
    <property type="molecule type" value="Genomic_DNA"/>
</dbReference>
<dbReference type="Gene3D" id="3.90.1340.10">
    <property type="entry name" value="Phage tail collar domain"/>
    <property type="match status" value="1"/>
</dbReference>
<dbReference type="Proteomes" id="UP001320898">
    <property type="component" value="Unassembled WGS sequence"/>
</dbReference>
<dbReference type="InterPro" id="IPR037053">
    <property type="entry name" value="Phage_tail_collar_dom_sf"/>
</dbReference>
<evidence type="ECO:0000313" key="3">
    <source>
        <dbReference type="EMBL" id="MCT8971347.1"/>
    </source>
</evidence>
<sequence length="110" mass="11710">MKIKALIVASLAGASTLAGATTAHAQSADPIVGEVRTFAADWCPRDFLPADGRLLPVGGVYVKLFSLFSNKFGGDGRRTFALPMLKPEVDVNGKTLIRCIAYDGQYPARP</sequence>
<feature type="chain" id="PRO_5043958304" evidence="1">
    <location>
        <begin position="21"/>
        <end position="110"/>
    </location>
</feature>
<feature type="domain" description="Phage tail collar" evidence="2">
    <location>
        <begin position="33"/>
        <end position="86"/>
    </location>
</feature>
<protein>
    <submittedName>
        <fullName evidence="3">Tail fiber protein</fullName>
    </submittedName>
</protein>
<keyword evidence="1" id="KW-0732">Signal</keyword>
<accession>A0AAW5QW10</accession>
<proteinExistence type="predicted"/>
<name>A0AAW5QW10_9HYPH</name>
<comment type="caution">
    <text evidence="3">The sequence shown here is derived from an EMBL/GenBank/DDBJ whole genome shotgun (WGS) entry which is preliminary data.</text>
</comment>
<dbReference type="RefSeq" id="WP_261614910.1">
    <property type="nucleotide sequence ID" value="NZ_JALIDZ010000002.1"/>
</dbReference>
<evidence type="ECO:0000256" key="1">
    <source>
        <dbReference type="SAM" id="SignalP"/>
    </source>
</evidence>
<organism evidence="3 4">
    <name type="scientific">Microbaculum marinisediminis</name>
    <dbReference type="NCBI Taxonomy" id="2931392"/>
    <lineage>
        <taxon>Bacteria</taxon>
        <taxon>Pseudomonadati</taxon>
        <taxon>Pseudomonadota</taxon>
        <taxon>Alphaproteobacteria</taxon>
        <taxon>Hyphomicrobiales</taxon>
        <taxon>Tepidamorphaceae</taxon>
        <taxon>Microbaculum</taxon>
    </lineage>
</organism>